<evidence type="ECO:0000313" key="3">
    <source>
        <dbReference type="Proteomes" id="UP000008312"/>
    </source>
</evidence>
<dbReference type="PANTHER" id="PTHR47835">
    <property type="entry name" value="HFM1, ATP DEPENDENT DNA HELICASE HOMOLOG"/>
    <property type="match status" value="1"/>
</dbReference>
<protein>
    <recommendedName>
        <fullName evidence="1">Helicase ATP-binding domain-containing protein</fullName>
    </recommendedName>
</protein>
<dbReference type="PROSITE" id="PS51192">
    <property type="entry name" value="HELICASE_ATP_BIND_1"/>
    <property type="match status" value="1"/>
</dbReference>
<dbReference type="OrthoDB" id="79052at2759"/>
<name>D8M7G1_BLAHO</name>
<organism evidence="2">
    <name type="scientific">Blastocystis hominis</name>
    <dbReference type="NCBI Taxonomy" id="12968"/>
    <lineage>
        <taxon>Eukaryota</taxon>
        <taxon>Sar</taxon>
        <taxon>Stramenopiles</taxon>
        <taxon>Bigyra</taxon>
        <taxon>Opalozoa</taxon>
        <taxon>Opalinata</taxon>
        <taxon>Blastocystidae</taxon>
        <taxon>Blastocystis</taxon>
    </lineage>
</organism>
<accession>D8M7G1</accession>
<dbReference type="InterPro" id="IPR011545">
    <property type="entry name" value="DEAD/DEAH_box_helicase_dom"/>
</dbReference>
<dbReference type="GO" id="GO:0005524">
    <property type="term" value="F:ATP binding"/>
    <property type="evidence" value="ECO:0007669"/>
    <property type="project" value="InterPro"/>
</dbReference>
<dbReference type="PANTHER" id="PTHR47835:SF3">
    <property type="entry name" value="HELICASE FOR MEIOSIS 1"/>
    <property type="match status" value="1"/>
</dbReference>
<evidence type="ECO:0000259" key="1">
    <source>
        <dbReference type="PROSITE" id="PS51192"/>
    </source>
</evidence>
<dbReference type="InterPro" id="IPR052247">
    <property type="entry name" value="Meiotic_Crossover_Helicase"/>
</dbReference>
<dbReference type="InterPro" id="IPR014001">
    <property type="entry name" value="Helicase_ATP-bd"/>
</dbReference>
<dbReference type="GO" id="GO:0043138">
    <property type="term" value="F:3'-5' DNA helicase activity"/>
    <property type="evidence" value="ECO:0007669"/>
    <property type="project" value="UniProtKB-EC"/>
</dbReference>
<dbReference type="InParanoid" id="D8M7G1"/>
<dbReference type="AlphaFoldDB" id="D8M7G1"/>
<keyword evidence="3" id="KW-1185">Reference proteome</keyword>
<proteinExistence type="predicted"/>
<dbReference type="Pfam" id="PF00270">
    <property type="entry name" value="DEAD"/>
    <property type="match status" value="1"/>
</dbReference>
<dbReference type="GeneID" id="24922837"/>
<dbReference type="GO" id="GO:0016787">
    <property type="term" value="F:hydrolase activity"/>
    <property type="evidence" value="ECO:0007669"/>
    <property type="project" value="UniProtKB-KW"/>
</dbReference>
<dbReference type="EMBL" id="FN668672">
    <property type="protein sequence ID" value="CBK24000.2"/>
    <property type="molecule type" value="Genomic_DNA"/>
</dbReference>
<evidence type="ECO:0000313" key="2">
    <source>
        <dbReference type="EMBL" id="CBK24000.2"/>
    </source>
</evidence>
<gene>
    <name evidence="2" type="ORF">GSBLH_T00006713001</name>
</gene>
<dbReference type="Gene3D" id="3.40.50.300">
    <property type="entry name" value="P-loop containing nucleotide triphosphate hydrolases"/>
    <property type="match status" value="1"/>
</dbReference>
<dbReference type="Proteomes" id="UP000008312">
    <property type="component" value="Unassembled WGS sequence"/>
</dbReference>
<reference evidence="2" key="1">
    <citation type="submission" date="2010-02" db="EMBL/GenBank/DDBJ databases">
        <title>Sequencing and annotation of the Blastocystis hominis genome.</title>
        <authorList>
            <person name="Wincker P."/>
        </authorList>
    </citation>
    <scope>NUCLEOTIDE SEQUENCE</scope>
    <source>
        <strain evidence="2">Singapore isolate B</strain>
    </source>
</reference>
<dbReference type="InterPro" id="IPR027417">
    <property type="entry name" value="P-loop_NTPase"/>
</dbReference>
<dbReference type="RefSeq" id="XP_012898048.1">
    <property type="nucleotide sequence ID" value="XM_013042594.1"/>
</dbReference>
<dbReference type="SUPFAM" id="SSF52540">
    <property type="entry name" value="P-loop containing nucleoside triphosphate hydrolases"/>
    <property type="match status" value="1"/>
</dbReference>
<dbReference type="GO" id="GO:0003676">
    <property type="term" value="F:nucleic acid binding"/>
    <property type="evidence" value="ECO:0007669"/>
    <property type="project" value="InterPro"/>
</dbReference>
<feature type="domain" description="Helicase ATP-binding" evidence="1">
    <location>
        <begin position="178"/>
        <end position="310"/>
    </location>
</feature>
<sequence length="310" mass="35388">MDSINSLLNEIFGSVAIQPQKVTEMFDIQIPTIPDKSRPLRPVIATNRQTQIPSQPYSTNTKDGPSIEEEVESLFRPSQESGDYQATQTNEGVYQDYDVYHDRNNSTNHVRRENNAYHTNNTYNTNRTQPMKPINQNAYPPFHTQYTDLVRVHDVLDSMYWKIIPYDYFNRIQSAVCDAILHSSENIVVSAPTGCGKTVLLELAVLKLHHEWITDPSTSPSASFPYSIVYVCPTKALCNEIFTKWSSTFASLGLKCVEVTGDTDTVVTRLRFLETIHCRAAQTTRFLSHYFHDSRKARDSFSTVECSVRR</sequence>